<proteinExistence type="predicted"/>
<comment type="caution">
    <text evidence="1">The sequence shown here is derived from an EMBL/GenBank/DDBJ whole genome shotgun (WGS) entry which is preliminary data.</text>
</comment>
<evidence type="ECO:0000313" key="2">
    <source>
        <dbReference type="Proteomes" id="UP001140066"/>
    </source>
</evidence>
<gene>
    <name evidence="1" type="ORF">GGI18_006040</name>
</gene>
<evidence type="ECO:0000313" key="1">
    <source>
        <dbReference type="EMBL" id="KAJ2766243.1"/>
    </source>
</evidence>
<organism evidence="1 2">
    <name type="scientific">Coemansia linderi</name>
    <dbReference type="NCBI Taxonomy" id="2663919"/>
    <lineage>
        <taxon>Eukaryota</taxon>
        <taxon>Fungi</taxon>
        <taxon>Fungi incertae sedis</taxon>
        <taxon>Zoopagomycota</taxon>
        <taxon>Kickxellomycotina</taxon>
        <taxon>Kickxellomycetes</taxon>
        <taxon>Kickxellales</taxon>
        <taxon>Kickxellaceae</taxon>
        <taxon>Coemansia</taxon>
    </lineage>
</organism>
<name>A0ACC1JS68_9FUNG</name>
<keyword evidence="2" id="KW-1185">Reference proteome</keyword>
<sequence>MKLNATSLIKVEQTVLDECAKYDTATCPFILVFTLDTRRQNYLALEPRPRDNGEHYGPWLDGQLPYDKDGRTLKKYSQESWYESDDCFFAVHFMPTMEEEVKFNINVFLIEPEDAYAREVELYRNKKQYVASLFNVYRCLDFSTLKSAIYNMN</sequence>
<protein>
    <submittedName>
        <fullName evidence="1">Uncharacterized protein</fullName>
    </submittedName>
</protein>
<reference evidence="1" key="1">
    <citation type="submission" date="2022-07" db="EMBL/GenBank/DDBJ databases">
        <title>Phylogenomic reconstructions and comparative analyses of Kickxellomycotina fungi.</title>
        <authorList>
            <person name="Reynolds N.K."/>
            <person name="Stajich J.E."/>
            <person name="Barry K."/>
            <person name="Grigoriev I.V."/>
            <person name="Crous P."/>
            <person name="Smith M.E."/>
        </authorList>
    </citation>
    <scope>NUCLEOTIDE SEQUENCE</scope>
    <source>
        <strain evidence="1">BCRC 34191</strain>
    </source>
</reference>
<accession>A0ACC1JS68</accession>
<dbReference type="Proteomes" id="UP001140066">
    <property type="component" value="Unassembled WGS sequence"/>
</dbReference>
<dbReference type="EMBL" id="JANBUK010003751">
    <property type="protein sequence ID" value="KAJ2766243.1"/>
    <property type="molecule type" value="Genomic_DNA"/>
</dbReference>